<dbReference type="GO" id="GO:0000976">
    <property type="term" value="F:transcription cis-regulatory region binding"/>
    <property type="evidence" value="ECO:0007669"/>
    <property type="project" value="TreeGrafter"/>
</dbReference>
<accession>A0A6M1R0U8</accession>
<name>A0A6M1R0U8_9ACTN</name>
<dbReference type="SUPFAM" id="SSF46689">
    <property type="entry name" value="Homeodomain-like"/>
    <property type="match status" value="1"/>
</dbReference>
<dbReference type="FunFam" id="1.10.10.60:FF:000141">
    <property type="entry name" value="TetR family transcriptional regulator"/>
    <property type="match status" value="1"/>
</dbReference>
<evidence type="ECO:0000256" key="1">
    <source>
        <dbReference type="ARBA" id="ARBA00023015"/>
    </source>
</evidence>
<protein>
    <submittedName>
        <fullName evidence="6">TetR/AcrR family transcriptional regulator</fullName>
    </submittedName>
</protein>
<reference evidence="6 7" key="1">
    <citation type="submission" date="2020-02" db="EMBL/GenBank/DDBJ databases">
        <title>Whole-genome analyses of novel actinobacteria.</title>
        <authorList>
            <person name="Sahin N."/>
        </authorList>
    </citation>
    <scope>NUCLEOTIDE SEQUENCE [LARGE SCALE GENOMIC DNA]</scope>
    <source>
        <strain evidence="6 7">KC13</strain>
    </source>
</reference>
<evidence type="ECO:0000313" key="6">
    <source>
        <dbReference type="EMBL" id="NGN95845.1"/>
    </source>
</evidence>
<dbReference type="InterPro" id="IPR001647">
    <property type="entry name" value="HTH_TetR"/>
</dbReference>
<keyword evidence="1" id="KW-0805">Transcription regulation</keyword>
<feature type="domain" description="HTH tetR-type" evidence="5">
    <location>
        <begin position="13"/>
        <end position="73"/>
    </location>
</feature>
<keyword evidence="2 4" id="KW-0238">DNA-binding</keyword>
<gene>
    <name evidence="6" type="ORF">G5C66_24290</name>
</gene>
<dbReference type="PANTHER" id="PTHR30055">
    <property type="entry name" value="HTH-TYPE TRANSCRIPTIONAL REGULATOR RUTR"/>
    <property type="match status" value="1"/>
</dbReference>
<dbReference type="InterPro" id="IPR050109">
    <property type="entry name" value="HTH-type_TetR-like_transc_reg"/>
</dbReference>
<evidence type="ECO:0000259" key="5">
    <source>
        <dbReference type="PROSITE" id="PS50977"/>
    </source>
</evidence>
<organism evidence="6 7">
    <name type="scientific">Nocardioides turkmenicus</name>
    <dbReference type="NCBI Taxonomy" id="2711220"/>
    <lineage>
        <taxon>Bacteria</taxon>
        <taxon>Bacillati</taxon>
        <taxon>Actinomycetota</taxon>
        <taxon>Actinomycetes</taxon>
        <taxon>Propionibacteriales</taxon>
        <taxon>Nocardioidaceae</taxon>
        <taxon>Nocardioides</taxon>
    </lineage>
</organism>
<evidence type="ECO:0000313" key="7">
    <source>
        <dbReference type="Proteomes" id="UP000483261"/>
    </source>
</evidence>
<dbReference type="GO" id="GO:0003700">
    <property type="term" value="F:DNA-binding transcription factor activity"/>
    <property type="evidence" value="ECO:0007669"/>
    <property type="project" value="TreeGrafter"/>
</dbReference>
<dbReference type="PANTHER" id="PTHR30055:SF146">
    <property type="entry name" value="HTH-TYPE TRANSCRIPTIONAL DUAL REGULATOR CECR"/>
    <property type="match status" value="1"/>
</dbReference>
<dbReference type="InterPro" id="IPR009057">
    <property type="entry name" value="Homeodomain-like_sf"/>
</dbReference>
<sequence>MPQPATKTRLPRAERRAQILTAATRAFARHGFADTGLDEIAEEAGVTRVVLYRHFDSKAELYRTILDQACARLAERVGTDDFEDDAIPALLAAASEDPDAFRLLFRFATREREFKNLTDSLSTAAITVARSNLAKQIPDGPWLDWASRLIPTMTTDAVIAWLDSGQPDPETAAERIRTAIHGISQAAAQPPDHT</sequence>
<feature type="DNA-binding region" description="H-T-H motif" evidence="4">
    <location>
        <begin position="36"/>
        <end position="55"/>
    </location>
</feature>
<evidence type="ECO:0000256" key="3">
    <source>
        <dbReference type="ARBA" id="ARBA00023163"/>
    </source>
</evidence>
<comment type="caution">
    <text evidence="6">The sequence shown here is derived from an EMBL/GenBank/DDBJ whole genome shotgun (WGS) entry which is preliminary data.</text>
</comment>
<dbReference type="PRINTS" id="PR00455">
    <property type="entry name" value="HTHTETR"/>
</dbReference>
<dbReference type="AlphaFoldDB" id="A0A6M1R0U8"/>
<keyword evidence="3" id="KW-0804">Transcription</keyword>
<dbReference type="PROSITE" id="PS50977">
    <property type="entry name" value="HTH_TETR_2"/>
    <property type="match status" value="1"/>
</dbReference>
<dbReference type="GO" id="GO:0045892">
    <property type="term" value="P:negative regulation of DNA-templated transcription"/>
    <property type="evidence" value="ECO:0007669"/>
    <property type="project" value="UniProtKB-ARBA"/>
</dbReference>
<dbReference type="Pfam" id="PF00440">
    <property type="entry name" value="TetR_N"/>
    <property type="match status" value="1"/>
</dbReference>
<dbReference type="EMBL" id="JAALAA010000031">
    <property type="protein sequence ID" value="NGN95845.1"/>
    <property type="molecule type" value="Genomic_DNA"/>
</dbReference>
<evidence type="ECO:0000256" key="4">
    <source>
        <dbReference type="PROSITE-ProRule" id="PRU00335"/>
    </source>
</evidence>
<dbReference type="RefSeq" id="WP_165114034.1">
    <property type="nucleotide sequence ID" value="NZ_JAALAA010000031.1"/>
</dbReference>
<proteinExistence type="predicted"/>
<dbReference type="Gene3D" id="1.10.357.10">
    <property type="entry name" value="Tetracycline Repressor, domain 2"/>
    <property type="match status" value="1"/>
</dbReference>
<dbReference type="Proteomes" id="UP000483261">
    <property type="component" value="Unassembled WGS sequence"/>
</dbReference>
<evidence type="ECO:0000256" key="2">
    <source>
        <dbReference type="ARBA" id="ARBA00023125"/>
    </source>
</evidence>
<keyword evidence="7" id="KW-1185">Reference proteome</keyword>